<dbReference type="Gene3D" id="3.40.190.10">
    <property type="entry name" value="Periplasmic binding protein-like II"/>
    <property type="match status" value="1"/>
</dbReference>
<dbReference type="SUPFAM" id="SSF53850">
    <property type="entry name" value="Periplasmic binding protein-like II"/>
    <property type="match status" value="1"/>
</dbReference>
<keyword evidence="1" id="KW-0732">Signal</keyword>
<organism evidence="3 4">
    <name type="scientific">Erwinia rhapontici</name>
    <name type="common">Pectobacterium rhapontici</name>
    <dbReference type="NCBI Taxonomy" id="55212"/>
    <lineage>
        <taxon>Bacteria</taxon>
        <taxon>Pseudomonadati</taxon>
        <taxon>Pseudomonadota</taxon>
        <taxon>Gammaproteobacteria</taxon>
        <taxon>Enterobacterales</taxon>
        <taxon>Erwiniaceae</taxon>
        <taxon>Erwinia</taxon>
    </lineage>
</organism>
<protein>
    <submittedName>
        <fullName evidence="3">ABC transporter substrate-binding protein</fullName>
    </submittedName>
</protein>
<reference evidence="3 4" key="1">
    <citation type="submission" date="2021-01" db="EMBL/GenBank/DDBJ databases">
        <title>Complete genome sequence of Erwinia rhapontici MAFF 311153.</title>
        <authorList>
            <person name="Morohoshi T."/>
            <person name="Someya N."/>
        </authorList>
    </citation>
    <scope>NUCLEOTIDE SEQUENCE [LARGE SCALE GENOMIC DNA]</scope>
    <source>
        <strain evidence="3 4">MAFF 311153</strain>
    </source>
</reference>
<dbReference type="PANTHER" id="PTHR30290">
    <property type="entry name" value="PERIPLASMIC BINDING COMPONENT OF ABC TRANSPORTER"/>
    <property type="match status" value="1"/>
</dbReference>
<feature type="signal peptide" evidence="1">
    <location>
        <begin position="1"/>
        <end position="30"/>
    </location>
</feature>
<keyword evidence="4" id="KW-1185">Reference proteome</keyword>
<name>A0ABN6DLS1_ERWRD</name>
<dbReference type="Gene3D" id="3.90.76.10">
    <property type="entry name" value="Dipeptide-binding Protein, Domain 1"/>
    <property type="match status" value="1"/>
</dbReference>
<dbReference type="RefSeq" id="WP_242462121.1">
    <property type="nucleotide sequence ID" value="NZ_AP024329.1"/>
</dbReference>
<gene>
    <name evidence="3" type="ORF">ERHA53_29350</name>
</gene>
<dbReference type="Proteomes" id="UP000677515">
    <property type="component" value="Chromosome"/>
</dbReference>
<sequence length="539" mass="60394">MTTLSGVGMKGFSKAIAFAAMSLTAFNVAAAENNNSNNIIRYAIWSNPSGNFHPTLYFTDYDRAVIFTLFGRLFTLDEQQNPKPSLAEKYDYSADGKTLTLHLKPGVKWHDGTAFTAEDVYFTYATEADAGFPKDTPGFVKHLVGYEDYHMGKTDRLAGIKVIDAQTLSFTFVAPYAAAFSHFADRPVLAQHIWSKVPVKEWNKATDLLRNPVGTGPYKFVEFLPDQYVKLERNDDYYGGKPKTKTLIFKVSNAQTVQNELINGDVDIAELSSWNGRDLQTYKNAGIQIIEQPGVGAQYLSLDTRNKNLSDRRVRQALVYGIDRQAIVDKLLYGHAQIFNTKDNPHSPYYPKALNNYAYNPEKAKALLKEAGWADTNGDGVVDKDGKDFTLTINYPTGNRTRELTAPVIQQNLKKIGINVVLNVADFNATLSILQDKAQVYDGVLMGGTFRPGEYDNNFWWERFSTPQLDAFASQFNATIDRDALKTSVGGWLTGINEEVPHVWLYIPNIGYALSKRITSYHSYPYEPFADVAGWSVKQ</sequence>
<evidence type="ECO:0000313" key="3">
    <source>
        <dbReference type="EMBL" id="BCQ35592.1"/>
    </source>
</evidence>
<dbReference type="Pfam" id="PF00496">
    <property type="entry name" value="SBP_bac_5"/>
    <property type="match status" value="1"/>
</dbReference>
<dbReference type="InterPro" id="IPR039424">
    <property type="entry name" value="SBP_5"/>
</dbReference>
<evidence type="ECO:0000259" key="2">
    <source>
        <dbReference type="Pfam" id="PF00496"/>
    </source>
</evidence>
<dbReference type="Gene3D" id="3.10.105.10">
    <property type="entry name" value="Dipeptide-binding Protein, Domain 3"/>
    <property type="match status" value="1"/>
</dbReference>
<proteinExistence type="predicted"/>
<dbReference type="PIRSF" id="PIRSF002741">
    <property type="entry name" value="MppA"/>
    <property type="match status" value="1"/>
</dbReference>
<dbReference type="InterPro" id="IPR000914">
    <property type="entry name" value="SBP_5_dom"/>
</dbReference>
<feature type="chain" id="PRO_5045357583" evidence="1">
    <location>
        <begin position="31"/>
        <end position="539"/>
    </location>
</feature>
<dbReference type="EMBL" id="AP024329">
    <property type="protein sequence ID" value="BCQ35592.1"/>
    <property type="molecule type" value="Genomic_DNA"/>
</dbReference>
<dbReference type="InterPro" id="IPR030678">
    <property type="entry name" value="Peptide/Ni-bd"/>
</dbReference>
<accession>A0ABN6DLS1</accession>
<feature type="domain" description="Solute-binding protein family 5" evidence="2">
    <location>
        <begin position="82"/>
        <end position="461"/>
    </location>
</feature>
<evidence type="ECO:0000313" key="4">
    <source>
        <dbReference type="Proteomes" id="UP000677515"/>
    </source>
</evidence>
<evidence type="ECO:0000256" key="1">
    <source>
        <dbReference type="SAM" id="SignalP"/>
    </source>
</evidence>